<dbReference type="HOGENOM" id="CLU_039070_4_1_1"/>
<dbReference type="InParanoid" id="A0A0D0CM61"/>
<evidence type="ECO:0000256" key="4">
    <source>
        <dbReference type="ARBA" id="ARBA00023002"/>
    </source>
</evidence>
<feature type="non-terminal residue" evidence="7">
    <location>
        <position position="1"/>
    </location>
</feature>
<dbReference type="STRING" id="930991.A0A0D0CM61"/>
<dbReference type="Proteomes" id="UP000054538">
    <property type="component" value="Unassembled WGS sequence"/>
</dbReference>
<evidence type="ECO:0000259" key="6">
    <source>
        <dbReference type="Pfam" id="PF12851"/>
    </source>
</evidence>
<dbReference type="Pfam" id="PF12851">
    <property type="entry name" value="Tet_JBP"/>
    <property type="match status" value="1"/>
</dbReference>
<organism evidence="7 8">
    <name type="scientific">Paxillus rubicundulus Ve08.2h10</name>
    <dbReference type="NCBI Taxonomy" id="930991"/>
    <lineage>
        <taxon>Eukaryota</taxon>
        <taxon>Fungi</taxon>
        <taxon>Dikarya</taxon>
        <taxon>Basidiomycota</taxon>
        <taxon>Agaricomycotina</taxon>
        <taxon>Agaricomycetes</taxon>
        <taxon>Agaricomycetidae</taxon>
        <taxon>Boletales</taxon>
        <taxon>Paxilineae</taxon>
        <taxon>Paxillaceae</taxon>
        <taxon>Paxillus</taxon>
    </lineage>
</organism>
<dbReference type="AlphaFoldDB" id="A0A0D0CM61"/>
<dbReference type="Gene3D" id="3.60.130.30">
    <property type="match status" value="1"/>
</dbReference>
<evidence type="ECO:0000256" key="2">
    <source>
        <dbReference type="ARBA" id="ARBA00022723"/>
    </source>
</evidence>
<reference evidence="7 8" key="1">
    <citation type="submission" date="2014-04" db="EMBL/GenBank/DDBJ databases">
        <authorList>
            <consortium name="DOE Joint Genome Institute"/>
            <person name="Kuo A."/>
            <person name="Kohler A."/>
            <person name="Jargeat P."/>
            <person name="Nagy L.G."/>
            <person name="Floudas D."/>
            <person name="Copeland A."/>
            <person name="Barry K.W."/>
            <person name="Cichocki N."/>
            <person name="Veneault-Fourrey C."/>
            <person name="LaButti K."/>
            <person name="Lindquist E.A."/>
            <person name="Lipzen A."/>
            <person name="Lundell T."/>
            <person name="Morin E."/>
            <person name="Murat C."/>
            <person name="Sun H."/>
            <person name="Tunlid A."/>
            <person name="Henrissat B."/>
            <person name="Grigoriev I.V."/>
            <person name="Hibbett D.S."/>
            <person name="Martin F."/>
            <person name="Nordberg H.P."/>
            <person name="Cantor M.N."/>
            <person name="Hua S.X."/>
        </authorList>
    </citation>
    <scope>NUCLEOTIDE SEQUENCE [LARGE SCALE GENOMIC DNA]</scope>
    <source>
        <strain evidence="7 8">Ve08.2h10</strain>
    </source>
</reference>
<keyword evidence="5" id="KW-0408">Iron</keyword>
<evidence type="ECO:0000256" key="5">
    <source>
        <dbReference type="ARBA" id="ARBA00023004"/>
    </source>
</evidence>
<sequence>PAILIAESGEVITWYLPAAVSQYNQERVWESLKHLEISLPQSIGRSRDTKKWRMDSTLFRRDSKLAGTVNLSPAWFQQGHSMAYALLKPGRNKEEAKQWLATIFKVHYHLSAAMGVMHPQMYTIGQHTLIEIWEDASAEIREALQVWPSVYSSLSLMVNQCSPYHLDKMGKLQWFDQLLTVGHYSNLDLVLPTLRLRLDYLLGTIVAFSGKLLVHGVGETDGDRACIAWYMQDKVHRAMNVGECGYCRLDDL</sequence>
<evidence type="ECO:0000313" key="7">
    <source>
        <dbReference type="EMBL" id="KIK76368.1"/>
    </source>
</evidence>
<reference evidence="8" key="2">
    <citation type="submission" date="2015-01" db="EMBL/GenBank/DDBJ databases">
        <title>Evolutionary Origins and Diversification of the Mycorrhizal Mutualists.</title>
        <authorList>
            <consortium name="DOE Joint Genome Institute"/>
            <consortium name="Mycorrhizal Genomics Consortium"/>
            <person name="Kohler A."/>
            <person name="Kuo A."/>
            <person name="Nagy L.G."/>
            <person name="Floudas D."/>
            <person name="Copeland A."/>
            <person name="Barry K.W."/>
            <person name="Cichocki N."/>
            <person name="Veneault-Fourrey C."/>
            <person name="LaButti K."/>
            <person name="Lindquist E.A."/>
            <person name="Lipzen A."/>
            <person name="Lundell T."/>
            <person name="Morin E."/>
            <person name="Murat C."/>
            <person name="Riley R."/>
            <person name="Ohm R."/>
            <person name="Sun H."/>
            <person name="Tunlid A."/>
            <person name="Henrissat B."/>
            <person name="Grigoriev I.V."/>
            <person name="Hibbett D.S."/>
            <person name="Martin F."/>
        </authorList>
    </citation>
    <scope>NUCLEOTIDE SEQUENCE [LARGE SCALE GENOMIC DNA]</scope>
    <source>
        <strain evidence="8">Ve08.2h10</strain>
    </source>
</reference>
<name>A0A0D0CM61_9AGAM</name>
<evidence type="ECO:0000313" key="8">
    <source>
        <dbReference type="Proteomes" id="UP000054538"/>
    </source>
</evidence>
<evidence type="ECO:0000256" key="1">
    <source>
        <dbReference type="ARBA" id="ARBA00001954"/>
    </source>
</evidence>
<dbReference type="InterPro" id="IPR024779">
    <property type="entry name" value="2OGFeDO_JBP1/TET_oxygenase_dom"/>
</dbReference>
<keyword evidence="8" id="KW-1185">Reference proteome</keyword>
<dbReference type="GO" id="GO:0051213">
    <property type="term" value="F:dioxygenase activity"/>
    <property type="evidence" value="ECO:0007669"/>
    <property type="project" value="UniProtKB-KW"/>
</dbReference>
<dbReference type="GO" id="GO:0046872">
    <property type="term" value="F:metal ion binding"/>
    <property type="evidence" value="ECO:0007669"/>
    <property type="project" value="UniProtKB-KW"/>
</dbReference>
<dbReference type="OrthoDB" id="2692579at2759"/>
<keyword evidence="3" id="KW-0223">Dioxygenase</keyword>
<accession>A0A0D0CM61</accession>
<keyword evidence="4" id="KW-0560">Oxidoreductase</keyword>
<gene>
    <name evidence="7" type="ORF">PAXRUDRAFT_170158</name>
</gene>
<dbReference type="EMBL" id="KN827528">
    <property type="protein sequence ID" value="KIK76368.1"/>
    <property type="molecule type" value="Genomic_DNA"/>
</dbReference>
<evidence type="ECO:0000256" key="3">
    <source>
        <dbReference type="ARBA" id="ARBA00022964"/>
    </source>
</evidence>
<feature type="domain" description="2OGFeDO JBP1/TET oxygenase" evidence="6">
    <location>
        <begin position="105"/>
        <end position="231"/>
    </location>
</feature>
<protein>
    <recommendedName>
        <fullName evidence="6">2OGFeDO JBP1/TET oxygenase domain-containing protein</fullName>
    </recommendedName>
</protein>
<keyword evidence="2" id="KW-0479">Metal-binding</keyword>
<comment type="cofactor">
    <cofactor evidence="1">
        <name>Fe(2+)</name>
        <dbReference type="ChEBI" id="CHEBI:29033"/>
    </cofactor>
</comment>
<proteinExistence type="predicted"/>